<accession>A0A485AYF2</accession>
<evidence type="ECO:0000313" key="1">
    <source>
        <dbReference type="EMBL" id="VFS66577.1"/>
    </source>
</evidence>
<dbReference type="EMBL" id="CAADJD010000019">
    <property type="protein sequence ID" value="VFS66577.1"/>
    <property type="molecule type" value="Genomic_DNA"/>
</dbReference>
<sequence length="57" mass="6229">MSHFTPHGVKKSSGPKTAAGVFNPRDVGLNSLPYLFIQQLWITIGKIAGKFTSFYCA</sequence>
<gene>
    <name evidence="1" type="ORF">NCTC12993_03561</name>
</gene>
<keyword evidence="2" id="KW-1185">Reference proteome</keyword>
<name>A0A485AYF2_KLUCR</name>
<dbReference type="Proteomes" id="UP000401081">
    <property type="component" value="Unassembled WGS sequence"/>
</dbReference>
<reference evidence="1 2" key="1">
    <citation type="submission" date="2019-03" db="EMBL/GenBank/DDBJ databases">
        <authorList>
            <consortium name="Pathogen Informatics"/>
        </authorList>
    </citation>
    <scope>NUCLEOTIDE SEQUENCE [LARGE SCALE GENOMIC DNA]</scope>
    <source>
        <strain evidence="1 2">NCTC12993</strain>
    </source>
</reference>
<protein>
    <submittedName>
        <fullName evidence="1">Uncharacterized protein</fullName>
    </submittedName>
</protein>
<evidence type="ECO:0000313" key="2">
    <source>
        <dbReference type="Proteomes" id="UP000401081"/>
    </source>
</evidence>
<dbReference type="AlphaFoldDB" id="A0A485AYF2"/>
<proteinExistence type="predicted"/>
<organism evidence="1 2">
    <name type="scientific">Kluyvera cryocrescens</name>
    <name type="common">Kluyvera citrophila</name>
    <dbReference type="NCBI Taxonomy" id="580"/>
    <lineage>
        <taxon>Bacteria</taxon>
        <taxon>Pseudomonadati</taxon>
        <taxon>Pseudomonadota</taxon>
        <taxon>Gammaproteobacteria</taxon>
        <taxon>Enterobacterales</taxon>
        <taxon>Enterobacteriaceae</taxon>
        <taxon>Kluyvera</taxon>
    </lineage>
</organism>